<evidence type="ECO:0000256" key="9">
    <source>
        <dbReference type="ARBA" id="ARBA00023004"/>
    </source>
</evidence>
<dbReference type="PANTHER" id="PTHR30573">
    <property type="entry name" value="QUINOLINATE SYNTHETASE A"/>
    <property type="match status" value="1"/>
</dbReference>
<proteinExistence type="predicted"/>
<dbReference type="NCBIfam" id="TIGR00550">
    <property type="entry name" value="nadA"/>
    <property type="match status" value="1"/>
</dbReference>
<sequence>ADLVGDSLELSRKAAATDADTIVFCGVLFMAETAAILSPEKNVLLPDLKAGCPLADMISRETLKMLREDHPQAPVVTYVNSSAEVKAESDICCTSANAVKVVNSLPQEKIIFVPDRNLGHWVARSTDKELILWEGFCPTHEVLRKEDVLKVKKAHPQAKFVAHPECLEEVLDLADQVASTSGILSFARETSAKELIIGTENGMLYRLRKENPDKKFYPASEKMVCPNMKYHTLQKVRDSLKKMIHLIKVTEEIRVEAYESINRMLNLKVGNKD</sequence>
<dbReference type="InterPro" id="IPR003473">
    <property type="entry name" value="NadA"/>
</dbReference>
<dbReference type="EC" id="2.5.1.72" evidence="3"/>
<evidence type="ECO:0000256" key="8">
    <source>
        <dbReference type="ARBA" id="ARBA00022723"/>
    </source>
</evidence>
<keyword evidence="8" id="KW-0479">Metal-binding</keyword>
<keyword evidence="6" id="KW-0662">Pyridine nucleotide biosynthesis</keyword>
<protein>
    <recommendedName>
        <fullName evidence="3">quinolinate synthase</fullName>
        <ecNumber evidence="3">2.5.1.72</ecNumber>
    </recommendedName>
</protein>
<dbReference type="GO" id="GO:0008987">
    <property type="term" value="F:quinolinate synthetase A activity"/>
    <property type="evidence" value="ECO:0007669"/>
    <property type="project" value="InterPro"/>
</dbReference>
<accession>X1M9A2</accession>
<dbReference type="InterPro" id="IPR036094">
    <property type="entry name" value="NadA_sf"/>
</dbReference>
<comment type="caution">
    <text evidence="11">The sequence shown here is derived from an EMBL/GenBank/DDBJ whole genome shotgun (WGS) entry which is preliminary data.</text>
</comment>
<dbReference type="GO" id="GO:0046872">
    <property type="term" value="F:metal ion binding"/>
    <property type="evidence" value="ECO:0007669"/>
    <property type="project" value="UniProtKB-KW"/>
</dbReference>
<gene>
    <name evidence="11" type="ORF">S06H3_34181</name>
</gene>
<dbReference type="NCBIfam" id="NF006878">
    <property type="entry name" value="PRK09375.1-2"/>
    <property type="match status" value="1"/>
</dbReference>
<comment type="cofactor">
    <cofactor evidence="1">
        <name>[4Fe-4S] cluster</name>
        <dbReference type="ChEBI" id="CHEBI:49883"/>
    </cofactor>
</comment>
<evidence type="ECO:0000256" key="2">
    <source>
        <dbReference type="ARBA" id="ARBA00005065"/>
    </source>
</evidence>
<keyword evidence="5" id="KW-0963">Cytoplasm</keyword>
<dbReference type="GO" id="GO:0051539">
    <property type="term" value="F:4 iron, 4 sulfur cluster binding"/>
    <property type="evidence" value="ECO:0007669"/>
    <property type="project" value="UniProtKB-KW"/>
</dbReference>
<evidence type="ECO:0000256" key="3">
    <source>
        <dbReference type="ARBA" id="ARBA00012669"/>
    </source>
</evidence>
<organism evidence="11">
    <name type="scientific">marine sediment metagenome</name>
    <dbReference type="NCBI Taxonomy" id="412755"/>
    <lineage>
        <taxon>unclassified sequences</taxon>
        <taxon>metagenomes</taxon>
        <taxon>ecological metagenomes</taxon>
    </lineage>
</organism>
<dbReference type="SUPFAM" id="SSF142754">
    <property type="entry name" value="NadA-like"/>
    <property type="match status" value="1"/>
</dbReference>
<dbReference type="Pfam" id="PF02445">
    <property type="entry name" value="NadA"/>
    <property type="match status" value="1"/>
</dbReference>
<dbReference type="FunFam" id="3.40.50.10800:FF:000003">
    <property type="entry name" value="Quinolinate synthase A"/>
    <property type="match status" value="1"/>
</dbReference>
<dbReference type="UniPathway" id="UPA00253">
    <property type="reaction ID" value="UER00327"/>
</dbReference>
<evidence type="ECO:0000256" key="6">
    <source>
        <dbReference type="ARBA" id="ARBA00022642"/>
    </source>
</evidence>
<evidence type="ECO:0000256" key="5">
    <source>
        <dbReference type="ARBA" id="ARBA00022490"/>
    </source>
</evidence>
<dbReference type="PANTHER" id="PTHR30573:SF0">
    <property type="entry name" value="QUINOLINATE SYNTHASE, CHLOROPLASTIC"/>
    <property type="match status" value="1"/>
</dbReference>
<dbReference type="GO" id="GO:0034628">
    <property type="term" value="P:'de novo' NAD+ biosynthetic process from L-aspartate"/>
    <property type="evidence" value="ECO:0007669"/>
    <property type="project" value="TreeGrafter"/>
</dbReference>
<dbReference type="Gene3D" id="3.40.50.10800">
    <property type="entry name" value="NadA-like"/>
    <property type="match status" value="3"/>
</dbReference>
<dbReference type="AlphaFoldDB" id="X1M9A2"/>
<name>X1M9A2_9ZZZZ</name>
<comment type="pathway">
    <text evidence="2">Cofactor biosynthesis; NAD(+) biosynthesis; quinolinate from iminoaspartate: step 1/1.</text>
</comment>
<keyword evidence="10" id="KW-0411">Iron-sulfur</keyword>
<evidence type="ECO:0000313" key="11">
    <source>
        <dbReference type="EMBL" id="GAI27863.1"/>
    </source>
</evidence>
<dbReference type="GO" id="GO:0005829">
    <property type="term" value="C:cytosol"/>
    <property type="evidence" value="ECO:0007669"/>
    <property type="project" value="TreeGrafter"/>
</dbReference>
<reference evidence="11" key="1">
    <citation type="journal article" date="2014" name="Front. Microbiol.">
        <title>High frequency of phylogenetically diverse reductive dehalogenase-homologous genes in deep subseafloor sedimentary metagenomes.</title>
        <authorList>
            <person name="Kawai M."/>
            <person name="Futagami T."/>
            <person name="Toyoda A."/>
            <person name="Takaki Y."/>
            <person name="Nishi S."/>
            <person name="Hori S."/>
            <person name="Arai W."/>
            <person name="Tsubouchi T."/>
            <person name="Morono Y."/>
            <person name="Uchiyama I."/>
            <person name="Ito T."/>
            <person name="Fujiyama A."/>
            <person name="Inagaki F."/>
            <person name="Takami H."/>
        </authorList>
    </citation>
    <scope>NUCLEOTIDE SEQUENCE</scope>
    <source>
        <strain evidence="11">Expedition CK06-06</strain>
    </source>
</reference>
<evidence type="ECO:0000256" key="10">
    <source>
        <dbReference type="ARBA" id="ARBA00023014"/>
    </source>
</evidence>
<keyword evidence="4" id="KW-0004">4Fe-4S</keyword>
<evidence type="ECO:0000256" key="1">
    <source>
        <dbReference type="ARBA" id="ARBA00001966"/>
    </source>
</evidence>
<keyword evidence="9" id="KW-0408">Iron</keyword>
<dbReference type="EMBL" id="BARV01020483">
    <property type="protein sequence ID" value="GAI27863.1"/>
    <property type="molecule type" value="Genomic_DNA"/>
</dbReference>
<keyword evidence="7" id="KW-0808">Transferase</keyword>
<evidence type="ECO:0000256" key="4">
    <source>
        <dbReference type="ARBA" id="ARBA00022485"/>
    </source>
</evidence>
<evidence type="ECO:0000256" key="7">
    <source>
        <dbReference type="ARBA" id="ARBA00022679"/>
    </source>
</evidence>
<feature type="non-terminal residue" evidence="11">
    <location>
        <position position="1"/>
    </location>
</feature>